<evidence type="ECO:0000313" key="1">
    <source>
        <dbReference type="EMBL" id="EDK23975.1"/>
    </source>
</evidence>
<dbReference type="EMBL" id="AAVP02000009">
    <property type="protein sequence ID" value="EDK23975.1"/>
    <property type="molecule type" value="Genomic_DNA"/>
</dbReference>
<accession>A5KNN7</accession>
<proteinExistence type="predicted"/>
<name>A5KNN7_9FIRM</name>
<organism evidence="1 2">
    <name type="scientific">[Ruminococcus] torques ATCC 27756</name>
    <dbReference type="NCBI Taxonomy" id="411460"/>
    <lineage>
        <taxon>Bacteria</taxon>
        <taxon>Bacillati</taxon>
        <taxon>Bacillota</taxon>
        <taxon>Clostridia</taxon>
        <taxon>Lachnospirales</taxon>
        <taxon>Lachnospiraceae</taxon>
        <taxon>Mediterraneibacter</taxon>
    </lineage>
</organism>
<sequence length="30" mass="3475">MKMRKKINKYFVNNGGKKVCIYGTLISVQL</sequence>
<reference evidence="1 2" key="1">
    <citation type="submission" date="2007-03" db="EMBL/GenBank/DDBJ databases">
        <authorList>
            <person name="Fulton L."/>
            <person name="Clifton S."/>
            <person name="Fulton B."/>
            <person name="Xu J."/>
            <person name="Minx P."/>
            <person name="Pepin K.H."/>
            <person name="Johnson M."/>
            <person name="Thiruvilangam P."/>
            <person name="Bhonagiri V."/>
            <person name="Nash W.E."/>
            <person name="Mardis E.R."/>
            <person name="Wilson R.K."/>
        </authorList>
    </citation>
    <scope>NUCLEOTIDE SEQUENCE [LARGE SCALE GENOMIC DNA]</scope>
    <source>
        <strain evidence="1 2">ATCC 27756</strain>
    </source>
</reference>
<dbReference type="AlphaFoldDB" id="A5KNN7"/>
<gene>
    <name evidence="1" type="ORF">RUMTOR_01862</name>
</gene>
<dbReference type="PaxDb" id="411460-RUMTOR_01862"/>
<protein>
    <submittedName>
        <fullName evidence="1">Uncharacterized protein</fullName>
    </submittedName>
</protein>
<reference evidence="1 2" key="2">
    <citation type="submission" date="2007-04" db="EMBL/GenBank/DDBJ databases">
        <title>Draft genome sequence of Ruminococcus torques (ATCC 27756).</title>
        <authorList>
            <person name="Sudarsanam P."/>
            <person name="Ley R."/>
            <person name="Guruge J."/>
            <person name="Turnbaugh P.J."/>
            <person name="Mahowald M."/>
            <person name="Liep D."/>
            <person name="Gordon J."/>
        </authorList>
    </citation>
    <scope>NUCLEOTIDE SEQUENCE [LARGE SCALE GENOMIC DNA]</scope>
    <source>
        <strain evidence="1 2">ATCC 27756</strain>
    </source>
</reference>
<evidence type="ECO:0000313" key="2">
    <source>
        <dbReference type="Proteomes" id="UP000003577"/>
    </source>
</evidence>
<dbReference type="HOGENOM" id="CLU_3405238_0_0_9"/>
<comment type="caution">
    <text evidence="1">The sequence shown here is derived from an EMBL/GenBank/DDBJ whole genome shotgun (WGS) entry which is preliminary data.</text>
</comment>
<dbReference type="Proteomes" id="UP000003577">
    <property type="component" value="Unassembled WGS sequence"/>
</dbReference>